<reference evidence="1 2" key="1">
    <citation type="journal article" date="2011" name="J. Bacteriol.">
        <title>Genome sequence of the plant-pathogenic bacterium Dickeya dadantii 3937.</title>
        <authorList>
            <person name="Glasner J.D."/>
            <person name="Yang C.H."/>
            <person name="Reverchon S."/>
            <person name="Hugouvieux-Cotte-Pattat N."/>
            <person name="Condemine G."/>
            <person name="Bohin J.P."/>
            <person name="Van Gijsegem F."/>
            <person name="Yang S."/>
            <person name="Franza T."/>
            <person name="Expert D."/>
            <person name="Plunkett G. III"/>
            <person name="San Francisco M.J."/>
            <person name="Charkowski A.O."/>
            <person name="Py B."/>
            <person name="Bell K."/>
            <person name="Rauscher L."/>
            <person name="Rodriguez-Palenzuela P."/>
            <person name="Toussaint A."/>
            <person name="Holeva M.C."/>
            <person name="He S.Y."/>
            <person name="Douet V."/>
            <person name="Boccara M."/>
            <person name="Blanco C."/>
            <person name="Toth I."/>
            <person name="Anderson B.D."/>
            <person name="Biehl B.S."/>
            <person name="Mau B."/>
            <person name="Flynn S.M."/>
            <person name="Barras F."/>
            <person name="Lindeberg M."/>
            <person name="Birch P.R."/>
            <person name="Tsuyumu S."/>
            <person name="Shi X."/>
            <person name="Hibbing M."/>
            <person name="Yap M.N."/>
            <person name="Carpentier M."/>
            <person name="Dassa E."/>
            <person name="Umehara M."/>
            <person name="Kim J.F."/>
            <person name="Rusch M."/>
            <person name="Soni P."/>
            <person name="Mayhew G.F."/>
            <person name="Fouts D.E."/>
            <person name="Gill S.R."/>
            <person name="Blattner F.R."/>
            <person name="Keen N.T."/>
            <person name="Perna N.T."/>
        </authorList>
    </citation>
    <scope>NUCLEOTIDE SEQUENCE [LARGE SCALE GENOMIC DNA]</scope>
    <source>
        <strain evidence="1 2">3937</strain>
    </source>
</reference>
<organism evidence="1 2">
    <name type="scientific">Dickeya dadantii (strain 3937)</name>
    <name type="common">Erwinia chrysanthemi (strain 3937)</name>
    <dbReference type="NCBI Taxonomy" id="198628"/>
    <lineage>
        <taxon>Bacteria</taxon>
        <taxon>Pseudomonadati</taxon>
        <taxon>Pseudomonadota</taxon>
        <taxon>Gammaproteobacteria</taxon>
        <taxon>Enterobacterales</taxon>
        <taxon>Pectobacteriaceae</taxon>
        <taxon>Dickeya</taxon>
    </lineage>
</organism>
<dbReference type="AlphaFoldDB" id="E0SKZ9"/>
<keyword evidence="2" id="KW-1185">Reference proteome</keyword>
<name>E0SKZ9_DICD3</name>
<accession>E0SKZ9</accession>
<proteinExistence type="predicted"/>
<dbReference type="Proteomes" id="UP000006859">
    <property type="component" value="Chromosome"/>
</dbReference>
<evidence type="ECO:0000313" key="2">
    <source>
        <dbReference type="Proteomes" id="UP000006859"/>
    </source>
</evidence>
<evidence type="ECO:0000313" key="1">
    <source>
        <dbReference type="EMBL" id="ADM96862.1"/>
    </source>
</evidence>
<protein>
    <submittedName>
        <fullName evidence="1">Uncharacterized protein</fullName>
    </submittedName>
</protein>
<sequence>MMNFKSFYFENHIPSICFSPSLQPLLSLTINRTSQGNTHENSPHCFNTFRFITVTGGGQRLCSGLQRGNVAAGNDFRRGSCRYERA</sequence>
<dbReference type="HOGENOM" id="CLU_2492852_0_0_6"/>
<gene>
    <name evidence="1" type="ordered locus">Dda3937_02323</name>
</gene>
<dbReference type="STRING" id="198628.Dda3937_02323"/>
<dbReference type="EMBL" id="CP002038">
    <property type="protein sequence ID" value="ADM96862.1"/>
    <property type="molecule type" value="Genomic_DNA"/>
</dbReference>
<dbReference type="KEGG" id="ddd:Dda3937_02323"/>